<dbReference type="PROSITE" id="PS51186">
    <property type="entry name" value="GNAT"/>
    <property type="match status" value="1"/>
</dbReference>
<proteinExistence type="predicted"/>
<dbReference type="InterPro" id="IPR013653">
    <property type="entry name" value="GCN5-like_dom"/>
</dbReference>
<evidence type="ECO:0000313" key="2">
    <source>
        <dbReference type="EMBL" id="JAI43032.1"/>
    </source>
</evidence>
<accession>A0A0K8VVX4</accession>
<organism evidence="2">
    <name type="scientific">Bactrocera latifrons</name>
    <name type="common">Malaysian fruit fly</name>
    <name type="synonym">Chaetodacus latifrons</name>
    <dbReference type="NCBI Taxonomy" id="174628"/>
    <lineage>
        <taxon>Eukaryota</taxon>
        <taxon>Metazoa</taxon>
        <taxon>Ecdysozoa</taxon>
        <taxon>Arthropoda</taxon>
        <taxon>Hexapoda</taxon>
        <taxon>Insecta</taxon>
        <taxon>Pterygota</taxon>
        <taxon>Neoptera</taxon>
        <taxon>Endopterygota</taxon>
        <taxon>Diptera</taxon>
        <taxon>Brachycera</taxon>
        <taxon>Muscomorpha</taxon>
        <taxon>Tephritoidea</taxon>
        <taxon>Tephritidae</taxon>
        <taxon>Bactrocera</taxon>
        <taxon>Bactrocera</taxon>
    </lineage>
</organism>
<dbReference type="InterPro" id="IPR053225">
    <property type="entry name" value="Acyl-CoA_N-acyltransferase"/>
</dbReference>
<dbReference type="InterPro" id="IPR016181">
    <property type="entry name" value="Acyl_CoA_acyltransferase"/>
</dbReference>
<dbReference type="PANTHER" id="PTHR20958:SF10">
    <property type="entry name" value="GH05617P-RELATED"/>
    <property type="match status" value="1"/>
</dbReference>
<dbReference type="PANTHER" id="PTHR20958">
    <property type="entry name" value="GLYCINE N-ACYLTRANSFERASE-LIKE PROTEIN"/>
    <property type="match status" value="1"/>
</dbReference>
<dbReference type="GO" id="GO:0016747">
    <property type="term" value="F:acyltransferase activity, transferring groups other than amino-acyl groups"/>
    <property type="evidence" value="ECO:0007669"/>
    <property type="project" value="InterPro"/>
</dbReference>
<gene>
    <name evidence="2" type="ORF">c0_g1_i1</name>
</gene>
<dbReference type="SUPFAM" id="SSF55729">
    <property type="entry name" value="Acyl-CoA N-acyltransferases (Nat)"/>
    <property type="match status" value="1"/>
</dbReference>
<dbReference type="OrthoDB" id="7305308at2759"/>
<dbReference type="Gene3D" id="3.40.630.30">
    <property type="match status" value="2"/>
</dbReference>
<dbReference type="EMBL" id="GDHF01009282">
    <property type="protein sequence ID" value="JAI43032.1"/>
    <property type="molecule type" value="Transcribed_RNA"/>
</dbReference>
<evidence type="ECO:0000259" key="1">
    <source>
        <dbReference type="PROSITE" id="PS51186"/>
    </source>
</evidence>
<sequence>MSLNNKERGVLISTPEWADLRDVYKQDWPKNAYSFNVLENYIQLAQKDPKLCKRGVRIWSIDNNWREHGIYILDDQTGDAYIIRVDAYFNECSELFQTALSYLDLVSCDEVIFREKTAKNVTQFLEGQGYSLKNKCYPAQLYHLSKESSLQLQLREHTDYIIKPLTLADVEEVESVWLYKRKGTGHVLERNIKHNLSFGAYNRHIGELCAWVLINELGVIGFLYVKDNYRRQGLAEYLVTHLCHVLAKQGCDAAAHIVDGNTPSLKLFKRLGFEAIEYDYWFLKEEL</sequence>
<reference evidence="2" key="1">
    <citation type="submission" date="2015-06" db="EMBL/GenBank/DDBJ databases">
        <authorList>
            <person name="Hoefler B.C."/>
            <person name="Straight P.D."/>
        </authorList>
    </citation>
    <scope>NUCLEOTIDE SEQUENCE</scope>
</reference>
<feature type="domain" description="N-acetyltransferase" evidence="1">
    <location>
        <begin position="160"/>
        <end position="287"/>
    </location>
</feature>
<dbReference type="CDD" id="cd04301">
    <property type="entry name" value="NAT_SF"/>
    <property type="match status" value="1"/>
</dbReference>
<dbReference type="AlphaFoldDB" id="A0A0K8VVX4"/>
<dbReference type="Pfam" id="PF08445">
    <property type="entry name" value="FR47"/>
    <property type="match status" value="1"/>
</dbReference>
<protein>
    <recommendedName>
        <fullName evidence="1">N-acetyltransferase domain-containing protein</fullName>
    </recommendedName>
</protein>
<dbReference type="InterPro" id="IPR000182">
    <property type="entry name" value="GNAT_dom"/>
</dbReference>
<name>A0A0K8VVX4_BACLA</name>